<evidence type="ECO:0000313" key="1">
    <source>
        <dbReference type="EMBL" id="GEU72557.1"/>
    </source>
</evidence>
<accession>A0A6L2MGZ3</accession>
<gene>
    <name evidence="1" type="ORF">Tci_044535</name>
</gene>
<organism evidence="1">
    <name type="scientific">Tanacetum cinerariifolium</name>
    <name type="common">Dalmatian daisy</name>
    <name type="synonym">Chrysanthemum cinerariifolium</name>
    <dbReference type="NCBI Taxonomy" id="118510"/>
    <lineage>
        <taxon>Eukaryota</taxon>
        <taxon>Viridiplantae</taxon>
        <taxon>Streptophyta</taxon>
        <taxon>Embryophyta</taxon>
        <taxon>Tracheophyta</taxon>
        <taxon>Spermatophyta</taxon>
        <taxon>Magnoliopsida</taxon>
        <taxon>eudicotyledons</taxon>
        <taxon>Gunneridae</taxon>
        <taxon>Pentapetalae</taxon>
        <taxon>asterids</taxon>
        <taxon>campanulids</taxon>
        <taxon>Asterales</taxon>
        <taxon>Asteraceae</taxon>
        <taxon>Asteroideae</taxon>
        <taxon>Anthemideae</taxon>
        <taxon>Anthemidinae</taxon>
        <taxon>Tanacetum</taxon>
    </lineage>
</organism>
<name>A0A6L2MGZ3_TANCI</name>
<dbReference type="GO" id="GO:0003964">
    <property type="term" value="F:RNA-directed DNA polymerase activity"/>
    <property type="evidence" value="ECO:0007669"/>
    <property type="project" value="UniProtKB-KW"/>
</dbReference>
<dbReference type="AlphaFoldDB" id="A0A6L2MGZ3"/>
<dbReference type="EMBL" id="BKCJ010006515">
    <property type="protein sequence ID" value="GEU72557.1"/>
    <property type="molecule type" value="Genomic_DNA"/>
</dbReference>
<keyword evidence="1" id="KW-0808">Transferase</keyword>
<keyword evidence="1" id="KW-0695">RNA-directed DNA polymerase</keyword>
<comment type="caution">
    <text evidence="1">The sequence shown here is derived from an EMBL/GenBank/DDBJ whole genome shotgun (WGS) entry which is preliminary data.</text>
</comment>
<protein>
    <submittedName>
        <fullName evidence="1">RNA-directed DNA polymerase, eukaryota, reverse transcriptase zinc-binding domain protein</fullName>
    </submittedName>
</protein>
<keyword evidence="1" id="KW-0548">Nucleotidyltransferase</keyword>
<reference evidence="1" key="1">
    <citation type="journal article" date="2019" name="Sci. Rep.">
        <title>Draft genome of Tanacetum cinerariifolium, the natural source of mosquito coil.</title>
        <authorList>
            <person name="Yamashiro T."/>
            <person name="Shiraishi A."/>
            <person name="Satake H."/>
            <person name="Nakayama K."/>
        </authorList>
    </citation>
    <scope>NUCLEOTIDE SEQUENCE</scope>
</reference>
<proteinExistence type="predicted"/>
<sequence>MFDDMVDSQQSVSGNVMDCAMGNEFDNRRDDYLYKGENTNVDKVIFGSIDDDMLAKNEGSNKLKIPSVNNSTPNANSKMSYAKAAYKLENLIDNKLMNVPTDIDELGNEFVVFDEELINDGSRRWQLTLCGFFMLFRMRINELGYNVRRMRSRFRLKDVIENDSGNLSELIMLLLTQLHLAGVI</sequence>